<proteinExistence type="predicted"/>
<reference evidence="1 2" key="1">
    <citation type="submission" date="2019-07" db="EMBL/GenBank/DDBJ databases">
        <title>Genomics analysis of Aphanomyces spp. identifies a new class of oomycete effector associated with host adaptation.</title>
        <authorList>
            <person name="Gaulin E."/>
        </authorList>
    </citation>
    <scope>NUCLEOTIDE SEQUENCE [LARGE SCALE GENOMIC DNA]</scope>
    <source>
        <strain evidence="1 2">ATCC 201684</strain>
    </source>
</reference>
<dbReference type="AlphaFoldDB" id="A0A6G0X0R7"/>
<protein>
    <submittedName>
        <fullName evidence="1">Uncharacterized protein</fullName>
    </submittedName>
</protein>
<organism evidence="1 2">
    <name type="scientific">Aphanomyces euteiches</name>
    <dbReference type="NCBI Taxonomy" id="100861"/>
    <lineage>
        <taxon>Eukaryota</taxon>
        <taxon>Sar</taxon>
        <taxon>Stramenopiles</taxon>
        <taxon>Oomycota</taxon>
        <taxon>Saprolegniomycetes</taxon>
        <taxon>Saprolegniales</taxon>
        <taxon>Verrucalvaceae</taxon>
        <taxon>Aphanomyces</taxon>
    </lineage>
</organism>
<comment type="caution">
    <text evidence="1">The sequence shown here is derived from an EMBL/GenBank/DDBJ whole genome shotgun (WGS) entry which is preliminary data.</text>
</comment>
<accession>A0A6G0X0R7</accession>
<sequence length="104" mass="11727">MGRLSRWSITPKISLVNLMERVRLGLRYSTGVVENSDVLANLSELPPRNSHGIPRPVLFHGNTGMLFMLHVKKPGRGALHQQGRRWKSANTVDPSRCMAIKLDR</sequence>
<keyword evidence="2" id="KW-1185">Reference proteome</keyword>
<evidence type="ECO:0000313" key="1">
    <source>
        <dbReference type="EMBL" id="KAF0733470.1"/>
    </source>
</evidence>
<dbReference type="EMBL" id="VJMJ01000122">
    <property type="protein sequence ID" value="KAF0733470.1"/>
    <property type="molecule type" value="Genomic_DNA"/>
</dbReference>
<name>A0A6G0X0R7_9STRA</name>
<dbReference type="Proteomes" id="UP000481153">
    <property type="component" value="Unassembled WGS sequence"/>
</dbReference>
<gene>
    <name evidence="1" type="ORF">Ae201684_009713</name>
</gene>
<evidence type="ECO:0000313" key="2">
    <source>
        <dbReference type="Proteomes" id="UP000481153"/>
    </source>
</evidence>